<dbReference type="AlphaFoldDB" id="A0A9Q0FSX4"/>
<reference evidence="1" key="2">
    <citation type="journal article" date="2023" name="Plants (Basel)">
        <title>Annotation of the Turnera subulata (Passifloraceae) Draft Genome Reveals the S-Locus Evolved after the Divergence of Turneroideae from Passifloroideae in a Stepwise Manner.</title>
        <authorList>
            <person name="Henning P.M."/>
            <person name="Roalson E.H."/>
            <person name="Mir W."/>
            <person name="McCubbin A.G."/>
            <person name="Shore J.S."/>
        </authorList>
    </citation>
    <scope>NUCLEOTIDE SEQUENCE</scope>
    <source>
        <strain evidence="1">F60SS</strain>
    </source>
</reference>
<reference evidence="1" key="1">
    <citation type="submission" date="2022-02" db="EMBL/GenBank/DDBJ databases">
        <authorList>
            <person name="Henning P.M."/>
            <person name="McCubbin A.G."/>
            <person name="Shore J.S."/>
        </authorList>
    </citation>
    <scope>NUCLEOTIDE SEQUENCE</scope>
    <source>
        <strain evidence="1">F60SS</strain>
        <tissue evidence="1">Leaves</tissue>
    </source>
</reference>
<dbReference type="OrthoDB" id="1746369at2759"/>
<feature type="non-terminal residue" evidence="1">
    <location>
        <position position="1"/>
    </location>
</feature>
<evidence type="ECO:0000313" key="2">
    <source>
        <dbReference type="Proteomes" id="UP001141552"/>
    </source>
</evidence>
<sequence>MVSCNGGLNRMRLGLLLKTWHASSFQDIFDVGHFITSLRDEVRMLEEFSLEENTVSSNFDICDI</sequence>
<accession>A0A9Q0FSX4</accession>
<protein>
    <submittedName>
        <fullName evidence="1">Uncharacterized protein</fullName>
    </submittedName>
</protein>
<dbReference type="Proteomes" id="UP001141552">
    <property type="component" value="Unassembled WGS sequence"/>
</dbReference>
<organism evidence="1 2">
    <name type="scientific">Turnera subulata</name>
    <dbReference type="NCBI Taxonomy" id="218843"/>
    <lineage>
        <taxon>Eukaryota</taxon>
        <taxon>Viridiplantae</taxon>
        <taxon>Streptophyta</taxon>
        <taxon>Embryophyta</taxon>
        <taxon>Tracheophyta</taxon>
        <taxon>Spermatophyta</taxon>
        <taxon>Magnoliopsida</taxon>
        <taxon>eudicotyledons</taxon>
        <taxon>Gunneridae</taxon>
        <taxon>Pentapetalae</taxon>
        <taxon>rosids</taxon>
        <taxon>fabids</taxon>
        <taxon>Malpighiales</taxon>
        <taxon>Passifloraceae</taxon>
        <taxon>Turnera</taxon>
    </lineage>
</organism>
<comment type="caution">
    <text evidence="1">The sequence shown here is derived from an EMBL/GenBank/DDBJ whole genome shotgun (WGS) entry which is preliminary data.</text>
</comment>
<keyword evidence="2" id="KW-1185">Reference proteome</keyword>
<name>A0A9Q0FSX4_9ROSI</name>
<gene>
    <name evidence="1" type="ORF">Tsubulata_031929</name>
</gene>
<proteinExistence type="predicted"/>
<dbReference type="EMBL" id="JAKUCV010004248">
    <property type="protein sequence ID" value="KAJ4836002.1"/>
    <property type="molecule type" value="Genomic_DNA"/>
</dbReference>
<evidence type="ECO:0000313" key="1">
    <source>
        <dbReference type="EMBL" id="KAJ4836002.1"/>
    </source>
</evidence>